<feature type="transmembrane region" description="Helical" evidence="5">
    <location>
        <begin position="277"/>
        <end position="301"/>
    </location>
</feature>
<keyword evidence="4 5" id="KW-0472">Membrane</keyword>
<dbReference type="EMBL" id="LAKJ01000002">
    <property type="protein sequence ID" value="KKI65313.1"/>
    <property type="molecule type" value="Genomic_DNA"/>
</dbReference>
<feature type="transmembrane region" description="Helical" evidence="5">
    <location>
        <begin position="365"/>
        <end position="383"/>
    </location>
</feature>
<evidence type="ECO:0000313" key="8">
    <source>
        <dbReference type="Proteomes" id="UP000034455"/>
    </source>
</evidence>
<evidence type="ECO:0000256" key="2">
    <source>
        <dbReference type="ARBA" id="ARBA00022692"/>
    </source>
</evidence>
<dbReference type="Proteomes" id="UP000034455">
    <property type="component" value="Unassembled WGS sequence"/>
</dbReference>
<keyword evidence="2 5" id="KW-0812">Transmembrane</keyword>
<dbReference type="InterPro" id="IPR013525">
    <property type="entry name" value="ABC2_TM"/>
</dbReference>
<gene>
    <name evidence="7" type="ORF">UF66_1270</name>
</gene>
<organism evidence="7 8">
    <name type="scientific">Staphylococcus cohnii subsp. cohnii</name>
    <dbReference type="NCBI Taxonomy" id="74704"/>
    <lineage>
        <taxon>Bacteria</taxon>
        <taxon>Bacillati</taxon>
        <taxon>Bacillota</taxon>
        <taxon>Bacilli</taxon>
        <taxon>Bacillales</taxon>
        <taxon>Staphylococcaceae</taxon>
        <taxon>Staphylococcus</taxon>
        <taxon>Staphylococcus cohnii species complex</taxon>
    </lineage>
</organism>
<dbReference type="Pfam" id="PF12698">
    <property type="entry name" value="ABC2_membrane_3"/>
    <property type="match status" value="1"/>
</dbReference>
<keyword evidence="3 5" id="KW-1133">Transmembrane helix</keyword>
<evidence type="ECO:0000256" key="3">
    <source>
        <dbReference type="ARBA" id="ARBA00022989"/>
    </source>
</evidence>
<reference evidence="7 8" key="1">
    <citation type="submission" date="2015-03" db="EMBL/GenBank/DDBJ databases">
        <title>Genome Assembly of Staphylococcus cohnii subsp. cohnii strain G22B2.</title>
        <authorList>
            <person name="Nair G."/>
            <person name="Kaur G."/>
            <person name="Khatri I."/>
            <person name="Singh N.K."/>
            <person name="Sathyabama S."/>
            <person name="Maurya S.K."/>
            <person name="Subramanian S."/>
            <person name="Agrewala J.N."/>
            <person name="Mayilraj S."/>
        </authorList>
    </citation>
    <scope>NUCLEOTIDE SEQUENCE [LARGE SCALE GENOMIC DNA]</scope>
    <source>
        <strain evidence="7 8">G22B2</strain>
    </source>
</reference>
<dbReference type="RefSeq" id="WP_046467635.1">
    <property type="nucleotide sequence ID" value="NZ_LAKJ01000002.1"/>
</dbReference>
<comment type="subcellular location">
    <subcellularLocation>
        <location evidence="1">Membrane</location>
        <topology evidence="1">Multi-pass membrane protein</topology>
    </subcellularLocation>
</comment>
<feature type="transmembrane region" description="Helical" evidence="5">
    <location>
        <begin position="196"/>
        <end position="221"/>
    </location>
</feature>
<feature type="transmembrane region" description="Helical" evidence="5">
    <location>
        <begin position="20"/>
        <end position="38"/>
    </location>
</feature>
<protein>
    <recommendedName>
        <fullName evidence="6">ABC-2 type transporter transmembrane domain-containing protein</fullName>
    </recommendedName>
</protein>
<dbReference type="GO" id="GO:0016020">
    <property type="term" value="C:membrane"/>
    <property type="evidence" value="ECO:0007669"/>
    <property type="project" value="UniProtKB-SubCell"/>
</dbReference>
<proteinExistence type="predicted"/>
<feature type="domain" description="ABC-2 type transporter transmembrane" evidence="6">
    <location>
        <begin position="17"/>
        <end position="383"/>
    </location>
</feature>
<dbReference type="AlphaFoldDB" id="A0A0M2P5Y5"/>
<sequence>MKTLQLFRIYHSFLLKKWYLLLYLFILVIGLFATLIVIQQLNQDNDKLRIGVVDKDQSPETQIILKSLGDGANLGKDISLKKYDQKVAEKKLENKTLEGYYVFEKGMTHDFYKNGSLPISVHTYDKQSTKSLVINQLTDSVYQRLMLSMGGGLTYTTLSSHNDKDHTLMLLTDLLFTGLNRTGAFNYEPIHIYDSVSYYVITTYLASIYIFALSLFTILKMNQTRALWSRLSMYHFSFEKLTLIRSIFTLFYTGLWTFFGALWLIKSIPNQFESYNWLTIVIQLSYYVLMIIIWLTIIDLIAFKWINYVLKSILSTLIIVLSGMTIPTIYFKHSILSMVDYLPFSFVTNQMLEIVLNNYILDVPITFYSSLFISIFILVLIVIGRYRS</sequence>
<evidence type="ECO:0000313" key="7">
    <source>
        <dbReference type="EMBL" id="KKI65313.1"/>
    </source>
</evidence>
<comment type="caution">
    <text evidence="7">The sequence shown here is derived from an EMBL/GenBank/DDBJ whole genome shotgun (WGS) entry which is preliminary data.</text>
</comment>
<dbReference type="PATRIC" id="fig|74704.6.peg.1304"/>
<evidence type="ECO:0000259" key="6">
    <source>
        <dbReference type="Pfam" id="PF12698"/>
    </source>
</evidence>
<dbReference type="GO" id="GO:0140359">
    <property type="term" value="F:ABC-type transporter activity"/>
    <property type="evidence" value="ECO:0007669"/>
    <property type="project" value="InterPro"/>
</dbReference>
<feature type="transmembrane region" description="Helical" evidence="5">
    <location>
        <begin position="313"/>
        <end position="331"/>
    </location>
</feature>
<evidence type="ECO:0000256" key="4">
    <source>
        <dbReference type="ARBA" id="ARBA00023136"/>
    </source>
</evidence>
<evidence type="ECO:0000256" key="1">
    <source>
        <dbReference type="ARBA" id="ARBA00004141"/>
    </source>
</evidence>
<dbReference type="Gene3D" id="3.40.1710.10">
    <property type="entry name" value="abc type-2 transporter like domain"/>
    <property type="match status" value="1"/>
</dbReference>
<name>A0A0M2P5Y5_STACC</name>
<accession>A0A0M2P5Y5</accession>
<feature type="transmembrane region" description="Helical" evidence="5">
    <location>
        <begin position="242"/>
        <end position="265"/>
    </location>
</feature>
<evidence type="ECO:0000256" key="5">
    <source>
        <dbReference type="SAM" id="Phobius"/>
    </source>
</evidence>